<evidence type="ECO:0000313" key="3">
    <source>
        <dbReference type="Proteomes" id="UP000053070"/>
    </source>
</evidence>
<dbReference type="PATRIC" id="fig|502682.8.peg.365"/>
<evidence type="ECO:0000256" key="1">
    <source>
        <dbReference type="SAM" id="MobiDB-lite"/>
    </source>
</evidence>
<evidence type="ECO:0000313" key="2">
    <source>
        <dbReference type="EMBL" id="KLE32792.1"/>
    </source>
</evidence>
<dbReference type="STRING" id="502682.BMF35_a1777"/>
<dbReference type="Proteomes" id="UP000053070">
    <property type="component" value="Unassembled WGS sequence"/>
</dbReference>
<proteinExistence type="predicted"/>
<feature type="region of interest" description="Disordered" evidence="1">
    <location>
        <begin position="106"/>
        <end position="135"/>
    </location>
</feature>
<keyword evidence="3" id="KW-1185">Reference proteome</keyword>
<feature type="compositionally biased region" description="Pro residues" evidence="1">
    <location>
        <begin position="125"/>
        <end position="135"/>
    </location>
</feature>
<accession>A0A0G9MPY1</accession>
<sequence length="135" mass="14556">MKLFTRHKTPLPAERRMAGPRVRVDCMATLLMPSGDRPGRLFDISTGGARITVEEPPAKGVSAILNWGSQEVYCMVIWSKPGMCGVEFDKPISQAAVDKLAEEAPSGPRLVYDAGSPATDANATPQPPKRPMFGC</sequence>
<dbReference type="AlphaFoldDB" id="A0A0G9MPY1"/>
<name>A0A0G9MPY1_9SPHN</name>
<dbReference type="SUPFAM" id="SSF141371">
    <property type="entry name" value="PilZ domain-like"/>
    <property type="match status" value="1"/>
</dbReference>
<organism evidence="2 3">
    <name type="scientific">Aurantiacibacter gangjinensis</name>
    <dbReference type="NCBI Taxonomy" id="502682"/>
    <lineage>
        <taxon>Bacteria</taxon>
        <taxon>Pseudomonadati</taxon>
        <taxon>Pseudomonadota</taxon>
        <taxon>Alphaproteobacteria</taxon>
        <taxon>Sphingomonadales</taxon>
        <taxon>Erythrobacteraceae</taxon>
        <taxon>Aurantiacibacter</taxon>
    </lineage>
</organism>
<dbReference type="InterPro" id="IPR009875">
    <property type="entry name" value="PilZ_domain"/>
</dbReference>
<dbReference type="Pfam" id="PF07238">
    <property type="entry name" value="PilZ"/>
    <property type="match status" value="1"/>
</dbReference>
<comment type="caution">
    <text evidence="2">The sequence shown here is derived from an EMBL/GenBank/DDBJ whole genome shotgun (WGS) entry which is preliminary data.</text>
</comment>
<dbReference type="KEGG" id="egn:BMF35_a1777"/>
<protein>
    <submittedName>
        <fullName evidence="2">Uncharacterized protein</fullName>
    </submittedName>
</protein>
<dbReference type="EMBL" id="LBHC01000001">
    <property type="protein sequence ID" value="KLE32792.1"/>
    <property type="molecule type" value="Genomic_DNA"/>
</dbReference>
<reference evidence="2 3" key="1">
    <citation type="submission" date="2015-04" db="EMBL/GenBank/DDBJ databases">
        <title>The draft genome sequence of Erythrobacr gangjinensis K7-2.</title>
        <authorList>
            <person name="Zhuang L."/>
            <person name="Liu Y."/>
            <person name="Shao Z."/>
        </authorList>
    </citation>
    <scope>NUCLEOTIDE SEQUENCE [LARGE SCALE GENOMIC DNA]</scope>
    <source>
        <strain evidence="2 3">K7-2</strain>
    </source>
</reference>
<gene>
    <name evidence="2" type="ORF">AAW01_01780</name>
</gene>
<dbReference type="GO" id="GO:0035438">
    <property type="term" value="F:cyclic-di-GMP binding"/>
    <property type="evidence" value="ECO:0007669"/>
    <property type="project" value="InterPro"/>
</dbReference>